<dbReference type="CDD" id="cd00091">
    <property type="entry name" value="NUC"/>
    <property type="match status" value="1"/>
</dbReference>
<dbReference type="SMART" id="SM00892">
    <property type="entry name" value="Endonuclease_NS"/>
    <property type="match status" value="1"/>
</dbReference>
<organism evidence="5 6">
    <name type="scientific">Neogobius melanostomus</name>
    <name type="common">round goby</name>
    <dbReference type="NCBI Taxonomy" id="47308"/>
    <lineage>
        <taxon>Eukaryota</taxon>
        <taxon>Metazoa</taxon>
        <taxon>Chordata</taxon>
        <taxon>Craniata</taxon>
        <taxon>Vertebrata</taxon>
        <taxon>Euteleostomi</taxon>
        <taxon>Actinopterygii</taxon>
        <taxon>Neopterygii</taxon>
        <taxon>Teleostei</taxon>
        <taxon>Neoteleostei</taxon>
        <taxon>Acanthomorphata</taxon>
        <taxon>Gobiaria</taxon>
        <taxon>Gobiiformes</taxon>
        <taxon>Gobioidei</taxon>
        <taxon>Gobiidae</taxon>
        <taxon>Benthophilinae</taxon>
        <taxon>Neogobiini</taxon>
        <taxon>Neogobius</taxon>
    </lineage>
</organism>
<dbReference type="Ensembl" id="ENSNMLT00000027787.1">
    <property type="protein sequence ID" value="ENSNMLP00000024844.1"/>
    <property type="gene ID" value="ENSNMLG00000014324.1"/>
</dbReference>
<accession>A0A8C6WQU4</accession>
<dbReference type="InterPro" id="IPR020821">
    <property type="entry name" value="ENPP1-3/EXOG-like_nuc-like"/>
</dbReference>
<dbReference type="SMART" id="SM00477">
    <property type="entry name" value="NUC"/>
    <property type="match status" value="1"/>
</dbReference>
<dbReference type="GO" id="GO:0009143">
    <property type="term" value="P:nucleoside triphosphate catabolic process"/>
    <property type="evidence" value="ECO:0007669"/>
    <property type="project" value="TreeGrafter"/>
</dbReference>
<evidence type="ECO:0000313" key="5">
    <source>
        <dbReference type="Ensembl" id="ENSNMLP00000024844.1"/>
    </source>
</evidence>
<dbReference type="AlphaFoldDB" id="A0A8C6WQU4"/>
<name>A0A8C6WQU4_9GOBI</name>
<feature type="domain" description="DNA/RNA non-specific endonuclease/pyrophosphatase/phosphodiesterase" evidence="4">
    <location>
        <begin position="485"/>
        <end position="717"/>
    </location>
</feature>
<reference evidence="5" key="2">
    <citation type="submission" date="2025-09" db="UniProtKB">
        <authorList>
            <consortium name="Ensembl"/>
        </authorList>
    </citation>
    <scope>IDENTIFICATION</scope>
</reference>
<dbReference type="SUPFAM" id="SSF53649">
    <property type="entry name" value="Alkaline phosphatase-like"/>
    <property type="match status" value="1"/>
</dbReference>
<dbReference type="InterPro" id="IPR002591">
    <property type="entry name" value="Phosphodiest/P_Trfase"/>
</dbReference>
<protein>
    <recommendedName>
        <fullName evidence="7">Ectonucleotide pyrophosphatase/phosphodiesterase family member 3</fullName>
    </recommendedName>
</protein>
<dbReference type="PANTHER" id="PTHR10151:SF107">
    <property type="entry name" value="ECTONUCLEOTIDE PYROPHOSPHATASE_PHOSPHODIESTERASE FAMILY MEMBER 3"/>
    <property type="match status" value="1"/>
</dbReference>
<dbReference type="InterPro" id="IPR044929">
    <property type="entry name" value="DNA/RNA_non-sp_Endonuclease_sf"/>
</dbReference>
<dbReference type="Gene3D" id="3.40.570.10">
    <property type="entry name" value="Extracellular Endonuclease, subunit A"/>
    <property type="match status" value="1"/>
</dbReference>
<sequence length="736" mass="83283">NCETRSEQTVIKTSDKPDKPWINSDKRDFSSCFCSFSKQPLLLVSLDGWRADYLQTWSKLVPVVDKLQKCGTSTRFMQAAFPSKTFPNHWTIATGLYPESNGLIDNNMYDPDMDASFSLSSPEKDNPAWYHGQPIWHTAAYQGLKSATFFWPGSDVKVNGSFPDIYRPYDGKVPFEERVFTVLKWLQLPEDHPDFLTFYLEEPDKSGHNYGPLIEALQGVDLILGQLMNGLQQLRLHRCVNIIIVADHGNHGDQSCERKEALQDFVGDVQKYLVREGPLIYLNVKLFPRVQCRTPGQKTRPYLKQNLPKRLHFANSRRIEDVNVLVTPQWLFERYPGSLRFCSGGTHGWDNDVESMHAMFLSYGPKFRPRTEVEPFSNIELYNLMCDLLEIVPTENNGTHGSMNHLQRAPYHTPTAPPPQSPAQECPLTALDPAHTLNCSCPLLVTTNSVDLNSDCTFPEASDSTHLPFGPPVLLQASHSVCSLRHQGFISGYSWDRLQPLWTSYTVPKPDTEDSLGPVVSDCLRPDVRVPPAQSPTCEAYSSAAPNISPGFLYPPNLNVSAEQQFDALTTSNISPMFPQFQRIWRHFHAALLPRYAALYNGLNVLSGPVFDYNYDGRYDSPQQIQMFVPGSKIPVPTHYFIVLTSCRNSSRAVLQCDGPLQTVSFVLPHREDNSESCESAASEEQWVEQLMWFHQSRVRDVELLAGLDLYQGSSRPITELLQMKTRPTADIRRKA</sequence>
<dbReference type="Proteomes" id="UP000694523">
    <property type="component" value="Unplaced"/>
</dbReference>
<dbReference type="CDD" id="cd16018">
    <property type="entry name" value="Enpp"/>
    <property type="match status" value="1"/>
</dbReference>
<keyword evidence="6" id="KW-1185">Reference proteome</keyword>
<dbReference type="InterPro" id="IPR001604">
    <property type="entry name" value="Endo_G_ENPP1-like_dom"/>
</dbReference>
<reference evidence="5" key="1">
    <citation type="submission" date="2025-08" db="UniProtKB">
        <authorList>
            <consortium name="Ensembl"/>
        </authorList>
    </citation>
    <scope>IDENTIFICATION</scope>
</reference>
<dbReference type="GO" id="GO:0046872">
    <property type="term" value="F:metal ion binding"/>
    <property type="evidence" value="ECO:0007669"/>
    <property type="project" value="InterPro"/>
</dbReference>
<proteinExistence type="predicted"/>
<dbReference type="PANTHER" id="PTHR10151">
    <property type="entry name" value="ECTONUCLEOTIDE PYROPHOSPHATASE/PHOSPHODIESTERASE"/>
    <property type="match status" value="1"/>
</dbReference>
<evidence type="ECO:0000259" key="4">
    <source>
        <dbReference type="SMART" id="SM00892"/>
    </source>
</evidence>
<evidence type="ECO:0000313" key="6">
    <source>
        <dbReference type="Proteomes" id="UP000694523"/>
    </source>
</evidence>
<evidence type="ECO:0000256" key="1">
    <source>
        <dbReference type="ARBA" id="ARBA00022801"/>
    </source>
</evidence>
<evidence type="ECO:0008006" key="7">
    <source>
        <dbReference type="Google" id="ProtNLM"/>
    </source>
</evidence>
<dbReference type="InterPro" id="IPR044925">
    <property type="entry name" value="His-Me_finger_sf"/>
</dbReference>
<feature type="domain" description="ENPP1-3/EXOG-like endonuclease/phosphodiesterase" evidence="3">
    <location>
        <begin position="486"/>
        <end position="717"/>
    </location>
</feature>
<dbReference type="GO" id="GO:0047429">
    <property type="term" value="F:nucleoside triphosphate diphosphatase activity"/>
    <property type="evidence" value="ECO:0007669"/>
    <property type="project" value="TreeGrafter"/>
</dbReference>
<keyword evidence="1" id="KW-0378">Hydrolase</keyword>
<evidence type="ECO:0000259" key="3">
    <source>
        <dbReference type="SMART" id="SM00477"/>
    </source>
</evidence>
<dbReference type="SUPFAM" id="SSF54060">
    <property type="entry name" value="His-Me finger endonucleases"/>
    <property type="match status" value="1"/>
</dbReference>
<dbReference type="Gene3D" id="3.40.720.10">
    <property type="entry name" value="Alkaline Phosphatase, subunit A"/>
    <property type="match status" value="1"/>
</dbReference>
<dbReference type="InterPro" id="IPR017850">
    <property type="entry name" value="Alkaline_phosphatase_core_sf"/>
</dbReference>
<keyword evidence="2" id="KW-0325">Glycoprotein</keyword>
<dbReference type="Pfam" id="PF01663">
    <property type="entry name" value="Phosphodiest"/>
    <property type="match status" value="1"/>
</dbReference>
<dbReference type="GO" id="GO:0003676">
    <property type="term" value="F:nucleic acid binding"/>
    <property type="evidence" value="ECO:0007669"/>
    <property type="project" value="InterPro"/>
</dbReference>
<evidence type="ECO:0000256" key="2">
    <source>
        <dbReference type="ARBA" id="ARBA00023180"/>
    </source>
</evidence>